<evidence type="ECO:0000256" key="5">
    <source>
        <dbReference type="ARBA" id="ARBA00022692"/>
    </source>
</evidence>
<keyword evidence="8" id="KW-0997">Cell inner membrane</keyword>
<feature type="transmembrane region" description="Helical" evidence="8">
    <location>
        <begin position="100"/>
        <end position="121"/>
    </location>
</feature>
<evidence type="ECO:0000259" key="9">
    <source>
        <dbReference type="PROSITE" id="PS50850"/>
    </source>
</evidence>
<keyword evidence="5 8" id="KW-0812">Transmembrane</keyword>
<dbReference type="GO" id="GO:0005886">
    <property type="term" value="C:plasma membrane"/>
    <property type="evidence" value="ECO:0007669"/>
    <property type="project" value="UniProtKB-SubCell"/>
</dbReference>
<dbReference type="InterPro" id="IPR020846">
    <property type="entry name" value="MFS_dom"/>
</dbReference>
<feature type="transmembrane region" description="Helical" evidence="8">
    <location>
        <begin position="335"/>
        <end position="361"/>
    </location>
</feature>
<keyword evidence="3 8" id="KW-0813">Transport</keyword>
<dbReference type="EMBL" id="CP009654">
    <property type="protein sequence ID" value="APC97905.1"/>
    <property type="molecule type" value="Genomic_DNA"/>
</dbReference>
<dbReference type="Pfam" id="PF07690">
    <property type="entry name" value="MFS_1"/>
    <property type="match status" value="1"/>
</dbReference>
<dbReference type="SUPFAM" id="SSF103473">
    <property type="entry name" value="MFS general substrate transporter"/>
    <property type="match status" value="1"/>
</dbReference>
<name>A0A1J0KVV7_9GAMM</name>
<dbReference type="STRING" id="1542390.KX01_214"/>
<proteinExistence type="inferred from homology"/>
<comment type="similarity">
    <text evidence="2 8">Belongs to the major facilitator superfamily. Bcr/CmlA family.</text>
</comment>
<dbReference type="NCBIfam" id="TIGR00710">
    <property type="entry name" value="efflux_Bcr_CflA"/>
    <property type="match status" value="1"/>
</dbReference>
<organism evidence="10 11">
    <name type="scientific">Francisella frigiditurris</name>
    <dbReference type="NCBI Taxonomy" id="1542390"/>
    <lineage>
        <taxon>Bacteria</taxon>
        <taxon>Pseudomonadati</taxon>
        <taxon>Pseudomonadota</taxon>
        <taxon>Gammaproteobacteria</taxon>
        <taxon>Thiotrichales</taxon>
        <taxon>Francisellaceae</taxon>
        <taxon>Francisella</taxon>
    </lineage>
</organism>
<feature type="transmembrane region" description="Helical" evidence="8">
    <location>
        <begin position="212"/>
        <end position="237"/>
    </location>
</feature>
<evidence type="ECO:0000256" key="4">
    <source>
        <dbReference type="ARBA" id="ARBA00022475"/>
    </source>
</evidence>
<feature type="transmembrane region" description="Helical" evidence="8">
    <location>
        <begin position="249"/>
        <end position="272"/>
    </location>
</feature>
<dbReference type="PANTHER" id="PTHR43124">
    <property type="entry name" value="PURINE EFFLUX PUMP PBUE"/>
    <property type="match status" value="1"/>
</dbReference>
<comment type="subcellular location">
    <subcellularLocation>
        <location evidence="8">Cell inner membrane</location>
        <topology evidence="8">Multi-pass membrane protein</topology>
    </subcellularLocation>
    <subcellularLocation>
        <location evidence="1">Cell membrane</location>
        <topology evidence="1">Multi-pass membrane protein</topology>
    </subcellularLocation>
</comment>
<dbReference type="GO" id="GO:1990961">
    <property type="term" value="P:xenobiotic detoxification by transmembrane export across the plasma membrane"/>
    <property type="evidence" value="ECO:0007669"/>
    <property type="project" value="InterPro"/>
</dbReference>
<protein>
    <recommendedName>
        <fullName evidence="8">Bcr/CflA family efflux transporter</fullName>
    </recommendedName>
</protein>
<evidence type="ECO:0000256" key="7">
    <source>
        <dbReference type="ARBA" id="ARBA00023136"/>
    </source>
</evidence>
<feature type="transmembrane region" description="Helical" evidence="8">
    <location>
        <begin position="367"/>
        <end position="388"/>
    </location>
</feature>
<dbReference type="PROSITE" id="PS50850">
    <property type="entry name" value="MFS"/>
    <property type="match status" value="1"/>
</dbReference>
<dbReference type="Proteomes" id="UP000182521">
    <property type="component" value="Chromosome"/>
</dbReference>
<evidence type="ECO:0000256" key="2">
    <source>
        <dbReference type="ARBA" id="ARBA00006236"/>
    </source>
</evidence>
<dbReference type="GO" id="GO:0042910">
    <property type="term" value="F:xenobiotic transmembrane transporter activity"/>
    <property type="evidence" value="ECO:0007669"/>
    <property type="project" value="InterPro"/>
</dbReference>
<dbReference type="InterPro" id="IPR050189">
    <property type="entry name" value="MFS_Efflux_Transporters"/>
</dbReference>
<feature type="transmembrane region" description="Helical" evidence="8">
    <location>
        <begin position="304"/>
        <end position="323"/>
    </location>
</feature>
<dbReference type="PANTHER" id="PTHR43124:SF3">
    <property type="entry name" value="CHLORAMPHENICOL EFFLUX PUMP RV0191"/>
    <property type="match status" value="1"/>
</dbReference>
<dbReference type="RefSeq" id="WP_071663236.1">
    <property type="nucleotide sequence ID" value="NZ_CP009654.1"/>
</dbReference>
<sequence length="398" mass="43274">MWKYSPLKTVLILGPMVFAFALAMDVYMPVLPDMKESLNTTQSMVQVTLSLFLIVTGVGQLFLGPLSDQFGRFKIMLLSTLLFLLGSVLCALSPNIESLIVSRVIQAFGCCGMSVVAFAVVRDAYSGKKSSMIYSFINAIISISPILGPLIGVILTTYFSWQSAFVFLSILALFSVLMTVFFVKESLPVERRKKVSMTIFSRYLTVTKSLQFWAYSLTAVSGMSSFFILFSMTPYIINYLGYPISKIYIMFGLAGVAYLVGSIFSGFIVNILGVRRTALLGVGCIFFAGILSSFVYFVSGLSLWGFFAPCFFATFGCALTSGTGASGSMEPFFEIAGVASAMFGTLEFSISGLVGSVAMLFPATTNLPIAISMLVMSSLTFILLLILGRNEESRVLTK</sequence>
<keyword evidence="11" id="KW-1185">Reference proteome</keyword>
<feature type="domain" description="Major facilitator superfamily (MFS) profile" evidence="9">
    <location>
        <begin position="9"/>
        <end position="392"/>
    </location>
</feature>
<feature type="transmembrane region" description="Helical" evidence="8">
    <location>
        <begin position="12"/>
        <end position="31"/>
    </location>
</feature>
<feature type="transmembrane region" description="Helical" evidence="8">
    <location>
        <begin position="43"/>
        <end position="63"/>
    </location>
</feature>
<dbReference type="CDD" id="cd17320">
    <property type="entry name" value="MFS_MdfA_MDR_like"/>
    <property type="match status" value="1"/>
</dbReference>
<dbReference type="InterPro" id="IPR011701">
    <property type="entry name" value="MFS"/>
</dbReference>
<feature type="transmembrane region" description="Helical" evidence="8">
    <location>
        <begin position="164"/>
        <end position="183"/>
    </location>
</feature>
<dbReference type="KEGG" id="frc:KX01_214"/>
<evidence type="ECO:0000256" key="8">
    <source>
        <dbReference type="RuleBase" id="RU365088"/>
    </source>
</evidence>
<reference evidence="11" key="1">
    <citation type="submission" date="2014-10" db="EMBL/GenBank/DDBJ databases">
        <authorList>
            <person name="Kuske C.R."/>
            <person name="Challacombe J.F."/>
            <person name="Daligault H.E."/>
            <person name="Davenport K.W."/>
            <person name="Johnson S.L."/>
            <person name="Siddaramappa S."/>
            <person name="Petersen J.M."/>
        </authorList>
    </citation>
    <scope>NUCLEOTIDE SEQUENCE [LARGE SCALE GENOMIC DNA]</scope>
    <source>
        <strain evidence="11">CA97-1460</strain>
    </source>
</reference>
<evidence type="ECO:0000313" key="10">
    <source>
        <dbReference type="EMBL" id="APC97905.1"/>
    </source>
</evidence>
<evidence type="ECO:0000256" key="6">
    <source>
        <dbReference type="ARBA" id="ARBA00022989"/>
    </source>
</evidence>
<dbReference type="AlphaFoldDB" id="A0A1J0KVV7"/>
<dbReference type="OrthoDB" id="5670831at2"/>
<keyword evidence="6 8" id="KW-1133">Transmembrane helix</keyword>
<evidence type="ECO:0000256" key="3">
    <source>
        <dbReference type="ARBA" id="ARBA00022448"/>
    </source>
</evidence>
<dbReference type="InterPro" id="IPR036259">
    <property type="entry name" value="MFS_trans_sf"/>
</dbReference>
<feature type="transmembrane region" description="Helical" evidence="8">
    <location>
        <begin position="279"/>
        <end position="298"/>
    </location>
</feature>
<feature type="transmembrane region" description="Helical" evidence="8">
    <location>
        <begin position="75"/>
        <end position="94"/>
    </location>
</feature>
<feature type="transmembrane region" description="Helical" evidence="8">
    <location>
        <begin position="133"/>
        <end position="158"/>
    </location>
</feature>
<evidence type="ECO:0000256" key="1">
    <source>
        <dbReference type="ARBA" id="ARBA00004651"/>
    </source>
</evidence>
<keyword evidence="4" id="KW-1003">Cell membrane</keyword>
<gene>
    <name evidence="10" type="ORF">KX01_214</name>
</gene>
<accession>A0A1J0KVV7</accession>
<dbReference type="Gene3D" id="1.20.1720.10">
    <property type="entry name" value="Multidrug resistance protein D"/>
    <property type="match status" value="1"/>
</dbReference>
<keyword evidence="7 8" id="KW-0472">Membrane</keyword>
<dbReference type="InterPro" id="IPR004812">
    <property type="entry name" value="Efflux_drug-R_Bcr/CmlA"/>
</dbReference>
<evidence type="ECO:0000313" key="11">
    <source>
        <dbReference type="Proteomes" id="UP000182521"/>
    </source>
</evidence>